<organism evidence="2">
    <name type="scientific">marine sediment metagenome</name>
    <dbReference type="NCBI Taxonomy" id="412755"/>
    <lineage>
        <taxon>unclassified sequences</taxon>
        <taxon>metagenomes</taxon>
        <taxon>ecological metagenomes</taxon>
    </lineage>
</organism>
<reference evidence="2" key="1">
    <citation type="journal article" date="2014" name="Front. Microbiol.">
        <title>High frequency of phylogenetically diverse reductive dehalogenase-homologous genes in deep subseafloor sedimentary metagenomes.</title>
        <authorList>
            <person name="Kawai M."/>
            <person name="Futagami T."/>
            <person name="Toyoda A."/>
            <person name="Takaki Y."/>
            <person name="Nishi S."/>
            <person name="Hori S."/>
            <person name="Arai W."/>
            <person name="Tsubouchi T."/>
            <person name="Morono Y."/>
            <person name="Uchiyama I."/>
            <person name="Ito T."/>
            <person name="Fujiyama A."/>
            <person name="Inagaki F."/>
            <person name="Takami H."/>
        </authorList>
    </citation>
    <scope>NUCLEOTIDE SEQUENCE</scope>
    <source>
        <strain evidence="2">Expedition CK06-06</strain>
    </source>
</reference>
<gene>
    <name evidence="2" type="ORF">S12H4_14698</name>
</gene>
<feature type="region of interest" description="Disordered" evidence="1">
    <location>
        <begin position="48"/>
        <end position="79"/>
    </location>
</feature>
<accession>X1RSR4</accession>
<evidence type="ECO:0000256" key="1">
    <source>
        <dbReference type="SAM" id="MobiDB-lite"/>
    </source>
</evidence>
<evidence type="ECO:0000313" key="2">
    <source>
        <dbReference type="EMBL" id="GAI83792.1"/>
    </source>
</evidence>
<protein>
    <submittedName>
        <fullName evidence="2">Uncharacterized protein</fullName>
    </submittedName>
</protein>
<feature type="compositionally biased region" description="Polar residues" evidence="1">
    <location>
        <begin position="69"/>
        <end position="79"/>
    </location>
</feature>
<name>X1RSR4_9ZZZZ</name>
<dbReference type="EMBL" id="BARW01007023">
    <property type="protein sequence ID" value="GAI83792.1"/>
    <property type="molecule type" value="Genomic_DNA"/>
</dbReference>
<dbReference type="AlphaFoldDB" id="X1RSR4"/>
<comment type="caution">
    <text evidence="2">The sequence shown here is derived from an EMBL/GenBank/DDBJ whole genome shotgun (WGS) entry which is preliminary data.</text>
</comment>
<sequence length="79" mass="8247">MLSLAVAQTLSQTLSAAYVPLANLEGNPETAKLLQQAVTASVTETVTDKGRKYIENPPVPSGRPLSPTLEPTTQTVPSG</sequence>
<proteinExistence type="predicted"/>